<dbReference type="PANTHER" id="PTHR12526">
    <property type="entry name" value="GLYCOSYLTRANSFERASE"/>
    <property type="match status" value="1"/>
</dbReference>
<dbReference type="RefSeq" id="WP_116036450.1">
    <property type="nucleotide sequence ID" value="NZ_JBHLVV010000139.1"/>
</dbReference>
<organism evidence="4 5">
    <name type="scientific">Epilithonimonas hispanica</name>
    <dbReference type="NCBI Taxonomy" id="358687"/>
    <lineage>
        <taxon>Bacteria</taxon>
        <taxon>Pseudomonadati</taxon>
        <taxon>Bacteroidota</taxon>
        <taxon>Flavobacteriia</taxon>
        <taxon>Flavobacteriales</taxon>
        <taxon>Weeksellaceae</taxon>
        <taxon>Chryseobacterium group</taxon>
        <taxon>Epilithonimonas</taxon>
    </lineage>
</organism>
<dbReference type="PANTHER" id="PTHR12526:SF510">
    <property type="entry name" value="D-INOSITOL 3-PHOSPHATE GLYCOSYLTRANSFERASE"/>
    <property type="match status" value="1"/>
</dbReference>
<dbReference type="OrthoDB" id="9811239at2"/>
<feature type="domain" description="Glycosyl transferase family 1" evidence="3">
    <location>
        <begin position="198"/>
        <end position="336"/>
    </location>
</feature>
<comment type="caution">
    <text evidence="4">The sequence shown here is derived from an EMBL/GenBank/DDBJ whole genome shotgun (WGS) entry which is preliminary data.</text>
</comment>
<keyword evidence="2 4" id="KW-0808">Transferase</keyword>
<name>A0A3D9CQN2_9FLAO</name>
<keyword evidence="5" id="KW-1185">Reference proteome</keyword>
<evidence type="ECO:0000256" key="1">
    <source>
        <dbReference type="ARBA" id="ARBA00022676"/>
    </source>
</evidence>
<evidence type="ECO:0000313" key="4">
    <source>
        <dbReference type="EMBL" id="REC68105.1"/>
    </source>
</evidence>
<dbReference type="InterPro" id="IPR001296">
    <property type="entry name" value="Glyco_trans_1"/>
</dbReference>
<protein>
    <submittedName>
        <fullName evidence="4">Glycosyltransferase</fullName>
    </submittedName>
</protein>
<dbReference type="Gene3D" id="3.40.50.2000">
    <property type="entry name" value="Glycogen Phosphorylase B"/>
    <property type="match status" value="1"/>
</dbReference>
<accession>A0A3D9CQN2</accession>
<sequence length="372" mass="43027">MIINVASFGGRTHMLDLARELEKCGHTVRFYSYVRTRRSMEFGLKKECSYSLFGFAIPFLILFKFFGHGRWREDLYNFCCDWMLSWYMKPCDIFIGQSPMHIKSIKAAKKRFGAITILERGISHVDHQAKVLQSIPSSAKNMSRLHIKRDLKGYIYPDFISVGSDHVNQTFLERGFESERIFVNNYGVNLKSFYPTSLSNENPYDLILVGQWSYRKGCDLILEVVKRMNLRFLHVGPLVDLDFPTNDKCFTHIDPVNEKQLVKYYQQAKVFVLPSRDEGLALVQPQALACGLPLVCSAYSGGRDLKKFIIDENFIQEMDKYDVDSLEEKITLALILANNQKGLRNIMQSTESLSFKAYGDRYNDFLKKITKK</sequence>
<dbReference type="AlphaFoldDB" id="A0A3D9CQN2"/>
<dbReference type="EMBL" id="QNUG01000038">
    <property type="protein sequence ID" value="REC68105.1"/>
    <property type="molecule type" value="Genomic_DNA"/>
</dbReference>
<evidence type="ECO:0000256" key="2">
    <source>
        <dbReference type="ARBA" id="ARBA00022679"/>
    </source>
</evidence>
<dbReference type="GO" id="GO:0016757">
    <property type="term" value="F:glycosyltransferase activity"/>
    <property type="evidence" value="ECO:0007669"/>
    <property type="project" value="UniProtKB-KW"/>
</dbReference>
<gene>
    <name evidence="4" type="ORF">DRF58_14495</name>
</gene>
<evidence type="ECO:0000313" key="5">
    <source>
        <dbReference type="Proteomes" id="UP000256326"/>
    </source>
</evidence>
<dbReference type="SUPFAM" id="SSF53756">
    <property type="entry name" value="UDP-Glycosyltransferase/glycogen phosphorylase"/>
    <property type="match status" value="1"/>
</dbReference>
<keyword evidence="1" id="KW-0328">Glycosyltransferase</keyword>
<reference evidence="4 5" key="1">
    <citation type="journal article" date="2006" name="Int. J. Syst. Evol. Microbiol.">
        <title>Chryseobacterium hispanicum sp. nov., isolated from the drinking water distribution system of Sevilla, Spain.</title>
        <authorList>
            <person name="Gallego V."/>
            <person name="Garcia M.T."/>
            <person name="Ventosa A."/>
        </authorList>
    </citation>
    <scope>NUCLEOTIDE SEQUENCE [LARGE SCALE GENOMIC DNA]</scope>
    <source>
        <strain evidence="4 5">KCTC 22104</strain>
    </source>
</reference>
<dbReference type="CDD" id="cd03801">
    <property type="entry name" value="GT4_PimA-like"/>
    <property type="match status" value="1"/>
</dbReference>
<proteinExistence type="predicted"/>
<dbReference type="Pfam" id="PF00534">
    <property type="entry name" value="Glycos_transf_1"/>
    <property type="match status" value="1"/>
</dbReference>
<evidence type="ECO:0000259" key="3">
    <source>
        <dbReference type="Pfam" id="PF00534"/>
    </source>
</evidence>
<dbReference type="Proteomes" id="UP000256326">
    <property type="component" value="Unassembled WGS sequence"/>
</dbReference>